<sequence>MDVPIADAMNRGAGTTVCPKTQEDLPMSVELLGTIPELEAAKRIYCGIRVSWGLDGVCIDDQS</sequence>
<feature type="non-terminal residue" evidence="1">
    <location>
        <position position="63"/>
    </location>
</feature>
<proteinExistence type="predicted"/>
<evidence type="ECO:0000313" key="1">
    <source>
        <dbReference type="EMBL" id="MTW25870.1"/>
    </source>
</evidence>
<dbReference type="AlphaFoldDB" id="A0A6G2DX90"/>
<evidence type="ECO:0000313" key="2">
    <source>
        <dbReference type="Proteomes" id="UP000490982"/>
    </source>
</evidence>
<organism evidence="1 2">
    <name type="scientific">Streptococcus pneumoniae</name>
    <dbReference type="NCBI Taxonomy" id="1313"/>
    <lineage>
        <taxon>Bacteria</taxon>
        <taxon>Bacillati</taxon>
        <taxon>Bacillota</taxon>
        <taxon>Bacilli</taxon>
        <taxon>Lactobacillales</taxon>
        <taxon>Streptococcaceae</taxon>
        <taxon>Streptococcus</taxon>
    </lineage>
</organism>
<dbReference type="EMBL" id="WNHS01000787">
    <property type="protein sequence ID" value="MTW25870.1"/>
    <property type="molecule type" value="Genomic_DNA"/>
</dbReference>
<dbReference type="RefSeq" id="WP_155459800.1">
    <property type="nucleotide sequence ID" value="NZ_WNHS01000787.1"/>
</dbReference>
<name>A0A6G2DX90_STREE</name>
<dbReference type="Proteomes" id="UP000490982">
    <property type="component" value="Unassembled WGS sequence"/>
</dbReference>
<reference evidence="1 2" key="1">
    <citation type="submission" date="2019-11" db="EMBL/GenBank/DDBJ databases">
        <title>Growth characteristics of pneumococcus vary with the chemical composition of the capsule and with environmental conditions.</title>
        <authorList>
            <person name="Tothpal A."/>
            <person name="Desobry K."/>
            <person name="Joshi S."/>
            <person name="Wyllie A.L."/>
            <person name="Weinberger D.M."/>
        </authorList>
    </citation>
    <scope>NUCLEOTIDE SEQUENCE [LARGE SCALE GENOMIC DNA]</scope>
    <source>
        <strain evidence="2">pnumococcus23A</strain>
    </source>
</reference>
<protein>
    <submittedName>
        <fullName evidence="1">Uncharacterized protein</fullName>
    </submittedName>
</protein>
<comment type="caution">
    <text evidence="1">The sequence shown here is derived from an EMBL/GenBank/DDBJ whole genome shotgun (WGS) entry which is preliminary data.</text>
</comment>
<gene>
    <name evidence="1" type="ORF">GM537_13925</name>
</gene>
<accession>A0A6G2DX90</accession>